<dbReference type="PANTHER" id="PTHR24322">
    <property type="entry name" value="PKSB"/>
    <property type="match status" value="1"/>
</dbReference>
<feature type="signal peptide" evidence="3">
    <location>
        <begin position="1"/>
        <end position="21"/>
    </location>
</feature>
<dbReference type="InterPro" id="IPR057326">
    <property type="entry name" value="KR_dom"/>
</dbReference>
<evidence type="ECO:0000259" key="4">
    <source>
        <dbReference type="SMART" id="SM00822"/>
    </source>
</evidence>
<dbReference type="GO" id="GO:0016616">
    <property type="term" value="F:oxidoreductase activity, acting on the CH-OH group of donors, NAD or NADP as acceptor"/>
    <property type="evidence" value="ECO:0007669"/>
    <property type="project" value="TreeGrafter"/>
</dbReference>
<dbReference type="InterPro" id="IPR036291">
    <property type="entry name" value="NAD(P)-bd_dom_sf"/>
</dbReference>
<evidence type="ECO:0000313" key="6">
    <source>
        <dbReference type="Proteomes" id="UP000265618"/>
    </source>
</evidence>
<proteinExistence type="inferred from homology"/>
<dbReference type="PANTHER" id="PTHR24322:SF736">
    <property type="entry name" value="RETINOL DEHYDROGENASE 10"/>
    <property type="match status" value="1"/>
</dbReference>
<dbReference type="Proteomes" id="UP000265618">
    <property type="component" value="Unassembled WGS sequence"/>
</dbReference>
<reference evidence="5 6" key="1">
    <citation type="journal article" date="2018" name="PLoS ONE">
        <title>The draft genome of Kipferlia bialata reveals reductive genome evolution in fornicate parasites.</title>
        <authorList>
            <person name="Tanifuji G."/>
            <person name="Takabayashi S."/>
            <person name="Kume K."/>
            <person name="Takagi M."/>
            <person name="Nakayama T."/>
            <person name="Kamikawa R."/>
            <person name="Inagaki Y."/>
            <person name="Hashimoto T."/>
        </authorList>
    </citation>
    <scope>NUCLEOTIDE SEQUENCE [LARGE SCALE GENOMIC DNA]</scope>
    <source>
        <strain evidence="5">NY0173</strain>
    </source>
</reference>
<dbReference type="Gene3D" id="3.40.50.720">
    <property type="entry name" value="NAD(P)-binding Rossmann-like Domain"/>
    <property type="match status" value="1"/>
</dbReference>
<evidence type="ECO:0000256" key="3">
    <source>
        <dbReference type="SAM" id="SignalP"/>
    </source>
</evidence>
<keyword evidence="2" id="KW-0560">Oxidoreductase</keyword>
<keyword evidence="6" id="KW-1185">Reference proteome</keyword>
<organism evidence="5 6">
    <name type="scientific">Kipferlia bialata</name>
    <dbReference type="NCBI Taxonomy" id="797122"/>
    <lineage>
        <taxon>Eukaryota</taxon>
        <taxon>Metamonada</taxon>
        <taxon>Carpediemonas-like organisms</taxon>
        <taxon>Kipferlia</taxon>
    </lineage>
</organism>
<evidence type="ECO:0000313" key="5">
    <source>
        <dbReference type="EMBL" id="GIQ88607.1"/>
    </source>
</evidence>
<dbReference type="OrthoDB" id="10253736at2759"/>
<keyword evidence="3" id="KW-0732">Signal</keyword>
<dbReference type="SUPFAM" id="SSF51735">
    <property type="entry name" value="NAD(P)-binding Rossmann-fold domains"/>
    <property type="match status" value="1"/>
</dbReference>
<sequence length="289" mass="31471">MWLVYCLLFCVSLYLPGLVLPRLRPYSLKGKHVLVTGGANGIGAKMAEIALSKGATVTSLDFREAETPIPGVTQFQCDINNDKRVDEIIAQIEPVDVCIHNAGIVSGATVSEFTRSTVHRTIETNLTSPIVMAAKLVQQGKVGDNVHVFTSSASALCPPPRTVEYGASKAGIANAATALRAEFGYLGMKGCSIGILPYYIRTPLFEGVESWFIPIMEPETVARRVMAIVQAQGNLSGGNYSIPWYLQYLVGVTAFLPRWLETRLIHFLGITRSMAEWTGRGKESHSHSL</sequence>
<accession>A0A9K3D4T1</accession>
<feature type="chain" id="PRO_5039916222" evidence="3">
    <location>
        <begin position="22"/>
        <end position="289"/>
    </location>
</feature>
<name>A0A9K3D4T1_9EUKA</name>
<comment type="caution">
    <text evidence="5">The sequence shown here is derived from an EMBL/GenBank/DDBJ whole genome shotgun (WGS) entry which is preliminary data.</text>
</comment>
<feature type="domain" description="Ketoreductase" evidence="4">
    <location>
        <begin position="31"/>
        <end position="198"/>
    </location>
</feature>
<gene>
    <name evidence="5" type="ORF">KIPB_010898</name>
</gene>
<dbReference type="PRINTS" id="PR00081">
    <property type="entry name" value="GDHRDH"/>
</dbReference>
<evidence type="ECO:0000256" key="1">
    <source>
        <dbReference type="ARBA" id="ARBA00006484"/>
    </source>
</evidence>
<dbReference type="Pfam" id="PF00106">
    <property type="entry name" value="adh_short"/>
    <property type="match status" value="1"/>
</dbReference>
<dbReference type="SMART" id="SM00822">
    <property type="entry name" value="PKS_KR"/>
    <property type="match status" value="1"/>
</dbReference>
<protein>
    <submittedName>
        <fullName evidence="5">Short-chain dehydrogenase/reductase SDR</fullName>
    </submittedName>
</protein>
<dbReference type="EMBL" id="BDIP01004224">
    <property type="protein sequence ID" value="GIQ88607.1"/>
    <property type="molecule type" value="Genomic_DNA"/>
</dbReference>
<comment type="similarity">
    <text evidence="1">Belongs to the short-chain dehydrogenases/reductases (SDR) family.</text>
</comment>
<dbReference type="InterPro" id="IPR002347">
    <property type="entry name" value="SDR_fam"/>
</dbReference>
<dbReference type="AlphaFoldDB" id="A0A9K3D4T1"/>
<evidence type="ECO:0000256" key="2">
    <source>
        <dbReference type="ARBA" id="ARBA00023002"/>
    </source>
</evidence>